<accession>A0ABP8DNZ4</accession>
<dbReference type="Gene3D" id="3.30.1490.20">
    <property type="entry name" value="ATP-grasp fold, A domain"/>
    <property type="match status" value="1"/>
</dbReference>
<feature type="domain" description="ATP-grasp" evidence="5">
    <location>
        <begin position="117"/>
        <end position="314"/>
    </location>
</feature>
<evidence type="ECO:0000256" key="3">
    <source>
        <dbReference type="ARBA" id="ARBA00022840"/>
    </source>
</evidence>
<proteinExistence type="predicted"/>
<dbReference type="InterPro" id="IPR011761">
    <property type="entry name" value="ATP-grasp"/>
</dbReference>
<organism evidence="6 7">
    <name type="scientific">Dactylosporangium darangshiense</name>
    <dbReference type="NCBI Taxonomy" id="579108"/>
    <lineage>
        <taxon>Bacteria</taxon>
        <taxon>Bacillati</taxon>
        <taxon>Actinomycetota</taxon>
        <taxon>Actinomycetes</taxon>
        <taxon>Micromonosporales</taxon>
        <taxon>Micromonosporaceae</taxon>
        <taxon>Dactylosporangium</taxon>
    </lineage>
</organism>
<sequence length="403" mass="43360">MIPVHVVVLQRPGSAAPCDRWILQEAPGARVTVVSSRGTVRPDSDLGPGVRRVLVDDYDSDAVLGELFRICGEDRPDRLFANSEDDVLRAAEVRTLFDIEGQRSASALAFRDKVAMKALFAGLATPAVPYRTVGCLEDVFAARREFGAVVVKPRDGAGAVQVRVFHDDDELRRTCVADPAWVTSVHTGRLMAERYVAGSVYHVDVVVDGSAALLVSASRYSCPPHRYATDNSGSIMLDDSSPARRLLTGAARQFVRRLPAGHGVSILHLEFLADSSGRFFAGEVACRSGGAMIRNSIRYTYGVDTSRLACLIAVGLWRDTRELTPVAARTGWLLWTGGRRLAAPADHPDWLVEHVVSDRSGTATSAVDGKAAFLVRGANEEEIARRFAALSAGDPVGVPRGAG</sequence>
<dbReference type="Gene3D" id="3.40.50.20">
    <property type="match status" value="1"/>
</dbReference>
<dbReference type="PROSITE" id="PS50975">
    <property type="entry name" value="ATP_GRASP"/>
    <property type="match status" value="1"/>
</dbReference>
<evidence type="ECO:0000313" key="6">
    <source>
        <dbReference type="EMBL" id="GAA4260734.1"/>
    </source>
</evidence>
<protein>
    <recommendedName>
        <fullName evidence="5">ATP-grasp domain-containing protein</fullName>
    </recommendedName>
</protein>
<keyword evidence="7" id="KW-1185">Reference proteome</keyword>
<evidence type="ECO:0000256" key="1">
    <source>
        <dbReference type="ARBA" id="ARBA00022598"/>
    </source>
</evidence>
<keyword evidence="1" id="KW-0436">Ligase</keyword>
<dbReference type="PANTHER" id="PTHR43585">
    <property type="entry name" value="FUMIPYRROLE BIOSYNTHESIS PROTEIN C"/>
    <property type="match status" value="1"/>
</dbReference>
<gene>
    <name evidence="6" type="ORF">GCM10022255_090540</name>
</gene>
<evidence type="ECO:0000259" key="5">
    <source>
        <dbReference type="PROSITE" id="PS50975"/>
    </source>
</evidence>
<dbReference type="SUPFAM" id="SSF56059">
    <property type="entry name" value="Glutathione synthetase ATP-binding domain-like"/>
    <property type="match status" value="1"/>
</dbReference>
<evidence type="ECO:0000256" key="2">
    <source>
        <dbReference type="ARBA" id="ARBA00022741"/>
    </source>
</evidence>
<reference evidence="7" key="1">
    <citation type="journal article" date="2019" name="Int. J. Syst. Evol. Microbiol.">
        <title>The Global Catalogue of Microorganisms (GCM) 10K type strain sequencing project: providing services to taxonomists for standard genome sequencing and annotation.</title>
        <authorList>
            <consortium name="The Broad Institute Genomics Platform"/>
            <consortium name="The Broad Institute Genome Sequencing Center for Infectious Disease"/>
            <person name="Wu L."/>
            <person name="Ma J."/>
        </authorList>
    </citation>
    <scope>NUCLEOTIDE SEQUENCE [LARGE SCALE GENOMIC DNA]</scope>
    <source>
        <strain evidence="7">JCM 17441</strain>
    </source>
</reference>
<name>A0ABP8DNZ4_9ACTN</name>
<comment type="caution">
    <text evidence="6">The sequence shown here is derived from an EMBL/GenBank/DDBJ whole genome shotgun (WGS) entry which is preliminary data.</text>
</comment>
<evidence type="ECO:0000313" key="7">
    <source>
        <dbReference type="Proteomes" id="UP001500620"/>
    </source>
</evidence>
<dbReference type="InterPro" id="IPR003806">
    <property type="entry name" value="ATP-grasp_PylC-type"/>
</dbReference>
<dbReference type="Pfam" id="PF02655">
    <property type="entry name" value="ATP-grasp_3"/>
    <property type="match status" value="1"/>
</dbReference>
<evidence type="ECO:0000256" key="4">
    <source>
        <dbReference type="PROSITE-ProRule" id="PRU00409"/>
    </source>
</evidence>
<dbReference type="EMBL" id="BAABAT010000042">
    <property type="protein sequence ID" value="GAA4260734.1"/>
    <property type="molecule type" value="Genomic_DNA"/>
</dbReference>
<keyword evidence="3 4" id="KW-0067">ATP-binding</keyword>
<dbReference type="Proteomes" id="UP001500620">
    <property type="component" value="Unassembled WGS sequence"/>
</dbReference>
<dbReference type="PANTHER" id="PTHR43585:SF2">
    <property type="entry name" value="ATP-GRASP ENZYME FSQD"/>
    <property type="match status" value="1"/>
</dbReference>
<dbReference type="Gene3D" id="3.30.470.20">
    <property type="entry name" value="ATP-grasp fold, B domain"/>
    <property type="match status" value="1"/>
</dbReference>
<dbReference type="InterPro" id="IPR052032">
    <property type="entry name" value="ATP-dep_AA_Ligase"/>
</dbReference>
<keyword evidence="2 4" id="KW-0547">Nucleotide-binding</keyword>
<dbReference type="InterPro" id="IPR013815">
    <property type="entry name" value="ATP_grasp_subdomain_1"/>
</dbReference>